<dbReference type="Gene3D" id="1.20.1600.10">
    <property type="entry name" value="Outer membrane efflux proteins (OEP)"/>
    <property type="match status" value="1"/>
</dbReference>
<evidence type="ECO:0000256" key="1">
    <source>
        <dbReference type="ARBA" id="ARBA00004442"/>
    </source>
</evidence>
<evidence type="ECO:0000313" key="8">
    <source>
        <dbReference type="EMBL" id="AMO21510.2"/>
    </source>
</evidence>
<evidence type="ECO:0000256" key="6">
    <source>
        <dbReference type="ARBA" id="ARBA00023136"/>
    </source>
</evidence>
<evidence type="ECO:0000313" key="9">
    <source>
        <dbReference type="Proteomes" id="UP000304840"/>
    </source>
</evidence>
<evidence type="ECO:0000256" key="2">
    <source>
        <dbReference type="ARBA" id="ARBA00007613"/>
    </source>
</evidence>
<name>A0AAI8CK27_9FLAO</name>
<dbReference type="SUPFAM" id="SSF56954">
    <property type="entry name" value="Outer membrane efflux proteins (OEP)"/>
    <property type="match status" value="1"/>
</dbReference>
<evidence type="ECO:0000256" key="3">
    <source>
        <dbReference type="ARBA" id="ARBA00022448"/>
    </source>
</evidence>
<comment type="subcellular location">
    <subcellularLocation>
        <location evidence="1">Cell outer membrane</location>
    </subcellularLocation>
</comment>
<dbReference type="GO" id="GO:0015562">
    <property type="term" value="F:efflux transmembrane transporter activity"/>
    <property type="evidence" value="ECO:0007669"/>
    <property type="project" value="InterPro"/>
</dbReference>
<gene>
    <name evidence="8" type="ORF">UN65_11070</name>
</gene>
<evidence type="ECO:0000256" key="5">
    <source>
        <dbReference type="ARBA" id="ARBA00022692"/>
    </source>
</evidence>
<dbReference type="Pfam" id="PF02321">
    <property type="entry name" value="OEP"/>
    <property type="match status" value="2"/>
</dbReference>
<keyword evidence="6" id="KW-0472">Membrane</keyword>
<accession>A0AAI8CK27</accession>
<protein>
    <submittedName>
        <fullName evidence="8">TolC family protein</fullName>
    </submittedName>
</protein>
<reference evidence="8 9" key="2">
    <citation type="submission" date="2019-05" db="EMBL/GenBank/DDBJ databases">
        <authorList>
            <person name="Ravantti J.J."/>
        </authorList>
    </citation>
    <scope>NUCLEOTIDE SEQUENCE [LARGE SCALE GENOMIC DNA]</scope>
    <source>
        <strain evidence="8 9">B185</strain>
    </source>
</reference>
<dbReference type="PANTHER" id="PTHR30026:SF20">
    <property type="entry name" value="OUTER MEMBRANE PROTEIN TOLC"/>
    <property type="match status" value="1"/>
</dbReference>
<dbReference type="GO" id="GO:0015288">
    <property type="term" value="F:porin activity"/>
    <property type="evidence" value="ECO:0007669"/>
    <property type="project" value="TreeGrafter"/>
</dbReference>
<dbReference type="GO" id="GO:1990281">
    <property type="term" value="C:efflux pump complex"/>
    <property type="evidence" value="ECO:0007669"/>
    <property type="project" value="TreeGrafter"/>
</dbReference>
<keyword evidence="4" id="KW-1134">Transmembrane beta strand</keyword>
<dbReference type="InterPro" id="IPR051906">
    <property type="entry name" value="TolC-like"/>
</dbReference>
<dbReference type="InterPro" id="IPR003423">
    <property type="entry name" value="OMP_efflux"/>
</dbReference>
<dbReference type="Proteomes" id="UP000304840">
    <property type="component" value="Chromosome"/>
</dbReference>
<dbReference type="PANTHER" id="PTHR30026">
    <property type="entry name" value="OUTER MEMBRANE PROTEIN TOLC"/>
    <property type="match status" value="1"/>
</dbReference>
<organism evidence="8 9">
    <name type="scientific">Flavobacterium columnare</name>
    <dbReference type="NCBI Taxonomy" id="996"/>
    <lineage>
        <taxon>Bacteria</taxon>
        <taxon>Pseudomonadati</taxon>
        <taxon>Bacteroidota</taxon>
        <taxon>Flavobacteriia</taxon>
        <taxon>Flavobacteriales</taxon>
        <taxon>Flavobacteriaceae</taxon>
        <taxon>Flavobacterium</taxon>
    </lineage>
</organism>
<dbReference type="EMBL" id="CP010992">
    <property type="protein sequence ID" value="AMO21510.2"/>
    <property type="molecule type" value="Genomic_DNA"/>
</dbReference>
<dbReference type="RefSeq" id="WP_077225663.1">
    <property type="nucleotide sequence ID" value="NZ_CP010992.1"/>
</dbReference>
<comment type="similarity">
    <text evidence="2">Belongs to the outer membrane factor (OMF) (TC 1.B.17) family.</text>
</comment>
<dbReference type="GeneID" id="60758332"/>
<proteinExistence type="inferred from homology"/>
<sequence>MEETKTMKKTSHILIFLIFIGFGTKGQEKKWTLKECVNHALVNNIVIQQSSLDAEIAVVNKKMAFARFLPSISGTVSHSWNIGLNQNITTGLLENQTTQFTSAGITFGIDIYKGLQNQNQLRKANLSKIASEYQLTKIKEDISLNVINAYLQVLFNKESLKVQQEQLIFSTEQKKKTTELVNAGVVPKGDLLDINATIATNTQRVVSAENAVLISKLSLAQLLQLKEYDTFDIADTEVEAKLSAVLAETPNVIVNKAKQTRVELKLAQTNLEIAQKDIDIAKGAYQPNLQGYYNLNTRVSYAKMIKGFEIDSQNPIKKIGFVQSTGDLVSSVNTVPVLGEASPFFQQINDNKGHSFGLQLSIPIFNGFAVKNNVNRSKIIFQKSKLALEQQMLDLERTVYTAYTDTRGAQKAYEAALVVLQARQKAVDYAKERYEVGLMNVFDYNQSQTQLSNAESEVLRTKYDYIFRTKILEFYFGIPIF</sequence>
<reference evidence="9" key="1">
    <citation type="submission" date="2016-03" db="EMBL/GenBank/DDBJ databases">
        <title>Flavobacterium columnare strain B185, complete genome.</title>
        <authorList>
            <person name="Sundberg L.-R."/>
            <person name="Papponen P."/>
            <person name="Laanto E."/>
        </authorList>
    </citation>
    <scope>NUCLEOTIDE SEQUENCE [LARGE SCALE GENOMIC DNA]</scope>
    <source>
        <strain evidence="9">B185</strain>
    </source>
</reference>
<keyword evidence="3" id="KW-0813">Transport</keyword>
<keyword evidence="7" id="KW-0998">Cell outer membrane</keyword>
<keyword evidence="5" id="KW-0812">Transmembrane</keyword>
<evidence type="ECO:0000256" key="7">
    <source>
        <dbReference type="ARBA" id="ARBA00023237"/>
    </source>
</evidence>
<dbReference type="AlphaFoldDB" id="A0AAI8CK27"/>
<evidence type="ECO:0000256" key="4">
    <source>
        <dbReference type="ARBA" id="ARBA00022452"/>
    </source>
</evidence>
<dbReference type="GO" id="GO:0009279">
    <property type="term" value="C:cell outer membrane"/>
    <property type="evidence" value="ECO:0007669"/>
    <property type="project" value="UniProtKB-SubCell"/>
</dbReference>